<dbReference type="STRING" id="409849.ENSPMGP00000023991"/>
<reference evidence="12" key="2">
    <citation type="submission" date="2025-09" db="UniProtKB">
        <authorList>
            <consortium name="Ensembl"/>
        </authorList>
    </citation>
    <scope>IDENTIFICATION</scope>
</reference>
<name>A0A3B4B613_9GOBI</name>
<evidence type="ECO:0000313" key="12">
    <source>
        <dbReference type="Ensembl" id="ENSPMGP00000023991.1"/>
    </source>
</evidence>
<dbReference type="InterPro" id="IPR009003">
    <property type="entry name" value="Peptidase_S1_PA"/>
</dbReference>
<dbReference type="AlphaFoldDB" id="A0A3B4B613"/>
<evidence type="ECO:0000256" key="10">
    <source>
        <dbReference type="SAM" id="SignalP"/>
    </source>
</evidence>
<evidence type="ECO:0000256" key="5">
    <source>
        <dbReference type="ARBA" id="ARBA00022825"/>
    </source>
</evidence>
<comment type="subcellular location">
    <subcellularLocation>
        <location evidence="1">Secreted</location>
        <location evidence="1">Extracellular space</location>
    </subcellularLocation>
</comment>
<evidence type="ECO:0000256" key="8">
    <source>
        <dbReference type="ARBA" id="ARBA00038868"/>
    </source>
</evidence>
<keyword evidence="6" id="KW-1015">Disulfide bond</keyword>
<evidence type="ECO:0000259" key="11">
    <source>
        <dbReference type="PROSITE" id="PS50240"/>
    </source>
</evidence>
<keyword evidence="4 9" id="KW-0378">Hydrolase</keyword>
<keyword evidence="3 10" id="KW-0732">Signal</keyword>
<dbReference type="PANTHER" id="PTHR24264">
    <property type="entry name" value="TRYPSIN-RELATED"/>
    <property type="match status" value="1"/>
</dbReference>
<feature type="domain" description="Peptidase S1" evidence="11">
    <location>
        <begin position="20"/>
        <end position="248"/>
    </location>
</feature>
<dbReference type="InterPro" id="IPR033116">
    <property type="entry name" value="TRYPSIN_SER"/>
</dbReference>
<dbReference type="FunFam" id="2.40.10.10:FF:000120">
    <property type="entry name" value="Putative serine protease"/>
    <property type="match status" value="1"/>
</dbReference>
<comment type="catalytic activity">
    <reaction evidence="7">
        <text>Preferential cleavage: Arg-|-Xaa, Lys-|-Xaa.</text>
        <dbReference type="EC" id="3.4.21.4"/>
    </reaction>
</comment>
<evidence type="ECO:0000256" key="6">
    <source>
        <dbReference type="ARBA" id="ARBA00023157"/>
    </source>
</evidence>
<dbReference type="SUPFAM" id="SSF50494">
    <property type="entry name" value="Trypsin-like serine proteases"/>
    <property type="match status" value="1"/>
</dbReference>
<dbReference type="InterPro" id="IPR043504">
    <property type="entry name" value="Peptidase_S1_PA_chymotrypsin"/>
</dbReference>
<keyword evidence="2 9" id="KW-0645">Protease</keyword>
<protein>
    <recommendedName>
        <fullName evidence="8">trypsin</fullName>
        <ecNumber evidence="8">3.4.21.4</ecNumber>
    </recommendedName>
</protein>
<dbReference type="Proteomes" id="UP000261520">
    <property type="component" value="Unplaced"/>
</dbReference>
<evidence type="ECO:0000313" key="13">
    <source>
        <dbReference type="Proteomes" id="UP000261520"/>
    </source>
</evidence>
<dbReference type="SMART" id="SM00020">
    <property type="entry name" value="Tryp_SPc"/>
    <property type="match status" value="1"/>
</dbReference>
<dbReference type="InterPro" id="IPR018114">
    <property type="entry name" value="TRYPSIN_HIS"/>
</dbReference>
<dbReference type="Ensembl" id="ENSPMGT00000025557.1">
    <property type="protein sequence ID" value="ENSPMGP00000023991.1"/>
    <property type="gene ID" value="ENSPMGG00000019399.1"/>
</dbReference>
<evidence type="ECO:0000256" key="7">
    <source>
        <dbReference type="ARBA" id="ARBA00036320"/>
    </source>
</evidence>
<evidence type="ECO:0000256" key="4">
    <source>
        <dbReference type="ARBA" id="ARBA00022801"/>
    </source>
</evidence>
<feature type="signal peptide" evidence="10">
    <location>
        <begin position="1"/>
        <end position="23"/>
    </location>
</feature>
<sequence length="251" mass="27757">MDLLYLLLCIFLGTLPMNRIIDGYDPVPHSIKYIVSIQTRLRQHFCGGSLITKYWVLTAAHCNKRIDNMMVVAGDHTLRIYEGTEQEIFPQVLVPHPEFNSQTNNNDIMLIKLQVPVWLNNFVSIIILPRQDATLAPGSMCRVSGWGSINPEGDGISSILQTVKLPIVSSEQCNSSTSYNGYITKHMLCAGYSTGGKDACKGDSGGPLVCDGLLYGVVSWGNECAMPGYPGVYTAVSIYRSWIENTVFSFY</sequence>
<dbReference type="PROSITE" id="PS50240">
    <property type="entry name" value="TRYPSIN_DOM"/>
    <property type="match status" value="1"/>
</dbReference>
<dbReference type="EC" id="3.4.21.4" evidence="8"/>
<keyword evidence="13" id="KW-1185">Reference proteome</keyword>
<dbReference type="Gene3D" id="2.40.10.10">
    <property type="entry name" value="Trypsin-like serine proteases"/>
    <property type="match status" value="2"/>
</dbReference>
<dbReference type="GO" id="GO:0005615">
    <property type="term" value="C:extracellular space"/>
    <property type="evidence" value="ECO:0007669"/>
    <property type="project" value="TreeGrafter"/>
</dbReference>
<dbReference type="InterPro" id="IPR050127">
    <property type="entry name" value="Serine_Proteases_S1"/>
</dbReference>
<evidence type="ECO:0000256" key="2">
    <source>
        <dbReference type="ARBA" id="ARBA00022670"/>
    </source>
</evidence>
<accession>A0A3B4B613</accession>
<evidence type="ECO:0000256" key="3">
    <source>
        <dbReference type="ARBA" id="ARBA00022729"/>
    </source>
</evidence>
<reference evidence="12" key="1">
    <citation type="submission" date="2025-08" db="UniProtKB">
        <authorList>
            <consortium name="Ensembl"/>
        </authorList>
    </citation>
    <scope>IDENTIFICATION</scope>
</reference>
<dbReference type="PROSITE" id="PS00134">
    <property type="entry name" value="TRYPSIN_HIS"/>
    <property type="match status" value="1"/>
</dbReference>
<organism evidence="12 13">
    <name type="scientific">Periophthalmus magnuspinnatus</name>
    <dbReference type="NCBI Taxonomy" id="409849"/>
    <lineage>
        <taxon>Eukaryota</taxon>
        <taxon>Metazoa</taxon>
        <taxon>Chordata</taxon>
        <taxon>Craniata</taxon>
        <taxon>Vertebrata</taxon>
        <taxon>Euteleostomi</taxon>
        <taxon>Actinopterygii</taxon>
        <taxon>Neopterygii</taxon>
        <taxon>Teleostei</taxon>
        <taxon>Neoteleostei</taxon>
        <taxon>Acanthomorphata</taxon>
        <taxon>Gobiaria</taxon>
        <taxon>Gobiiformes</taxon>
        <taxon>Gobioidei</taxon>
        <taxon>Gobiidae</taxon>
        <taxon>Oxudercinae</taxon>
        <taxon>Periophthalmus</taxon>
    </lineage>
</organism>
<proteinExistence type="predicted"/>
<feature type="chain" id="PRO_5017421406" description="trypsin" evidence="10">
    <location>
        <begin position="24"/>
        <end position="251"/>
    </location>
</feature>
<dbReference type="GO" id="GO:0006508">
    <property type="term" value="P:proteolysis"/>
    <property type="evidence" value="ECO:0007669"/>
    <property type="project" value="UniProtKB-KW"/>
</dbReference>
<dbReference type="InterPro" id="IPR001254">
    <property type="entry name" value="Trypsin_dom"/>
</dbReference>
<dbReference type="CDD" id="cd00190">
    <property type="entry name" value="Tryp_SPc"/>
    <property type="match status" value="1"/>
</dbReference>
<evidence type="ECO:0000256" key="1">
    <source>
        <dbReference type="ARBA" id="ARBA00004239"/>
    </source>
</evidence>
<dbReference type="GO" id="GO:0004252">
    <property type="term" value="F:serine-type endopeptidase activity"/>
    <property type="evidence" value="ECO:0007669"/>
    <property type="project" value="UniProtKB-EC"/>
</dbReference>
<keyword evidence="5 9" id="KW-0720">Serine protease</keyword>
<dbReference type="PROSITE" id="PS00135">
    <property type="entry name" value="TRYPSIN_SER"/>
    <property type="match status" value="1"/>
</dbReference>
<evidence type="ECO:0000256" key="9">
    <source>
        <dbReference type="RuleBase" id="RU363034"/>
    </source>
</evidence>
<dbReference type="PRINTS" id="PR00722">
    <property type="entry name" value="CHYMOTRYPSIN"/>
</dbReference>
<dbReference type="PANTHER" id="PTHR24264:SF20">
    <property type="entry name" value="TRYPSIN-LIKE"/>
    <property type="match status" value="1"/>
</dbReference>
<dbReference type="Pfam" id="PF00089">
    <property type="entry name" value="Trypsin"/>
    <property type="match status" value="1"/>
</dbReference>
<dbReference type="InterPro" id="IPR001314">
    <property type="entry name" value="Peptidase_S1A"/>
</dbReference>